<evidence type="ECO:0000313" key="2">
    <source>
        <dbReference type="EMBL" id="SHJ54858.1"/>
    </source>
</evidence>
<dbReference type="AlphaFoldDB" id="A0A1M6K795"/>
<reference evidence="3" key="1">
    <citation type="submission" date="2016-11" db="EMBL/GenBank/DDBJ databases">
        <authorList>
            <person name="Varghese N."/>
            <person name="Submissions S."/>
        </authorList>
    </citation>
    <scope>NUCLEOTIDE SEQUENCE [LARGE SCALE GENOMIC DNA]</scope>
    <source>
        <strain evidence="3">DSM 22623</strain>
    </source>
</reference>
<keyword evidence="1" id="KW-0812">Transmembrane</keyword>
<proteinExistence type="predicted"/>
<evidence type="ECO:0008006" key="4">
    <source>
        <dbReference type="Google" id="ProtNLM"/>
    </source>
</evidence>
<sequence length="250" mass="27729">MQKLSAKRIAGLIYRSVILLRGAIITALLVAGGLVFVGTLISVRGDFMVKPDEFISMFSILFLVLGLLFTFSIFREIQGDKTNHFYFLLPATALEKVLASWLLSNVMYIVVFSVFAFVVGQLGIALCSVFPSTDLHVLPIFSDTYWCLVKFYFFVQPAFLLGALTFTKNRIGKTLLAALVVVFGVFIYNMILCFWFTGGAFDVFSSDPFSTEGFSLAQTDLSGIGGFLFSLVFGPMMLLATYFKITEKEA</sequence>
<dbReference type="EMBL" id="FQYP01000010">
    <property type="protein sequence ID" value="SHJ54858.1"/>
    <property type="molecule type" value="Genomic_DNA"/>
</dbReference>
<keyword evidence="1" id="KW-1133">Transmembrane helix</keyword>
<feature type="transmembrane region" description="Helical" evidence="1">
    <location>
        <begin position="106"/>
        <end position="131"/>
    </location>
</feature>
<name>A0A1M6K795_9FLAO</name>
<organism evidence="2 3">
    <name type="scientific">Aquimarina spongiae</name>
    <dbReference type="NCBI Taxonomy" id="570521"/>
    <lineage>
        <taxon>Bacteria</taxon>
        <taxon>Pseudomonadati</taxon>
        <taxon>Bacteroidota</taxon>
        <taxon>Flavobacteriia</taxon>
        <taxon>Flavobacteriales</taxon>
        <taxon>Flavobacteriaceae</taxon>
        <taxon>Aquimarina</taxon>
    </lineage>
</organism>
<feature type="transmembrane region" description="Helical" evidence="1">
    <location>
        <begin position="151"/>
        <end position="167"/>
    </location>
</feature>
<accession>A0A1M6K795</accession>
<dbReference type="STRING" id="570521.SAMN04488508_110114"/>
<keyword evidence="3" id="KW-1185">Reference proteome</keyword>
<feature type="transmembrane region" description="Helical" evidence="1">
    <location>
        <begin position="54"/>
        <end position="74"/>
    </location>
</feature>
<dbReference type="OrthoDB" id="1159221at2"/>
<keyword evidence="1" id="KW-0472">Membrane</keyword>
<dbReference type="RefSeq" id="WP_073320586.1">
    <property type="nucleotide sequence ID" value="NZ_FQYP01000010.1"/>
</dbReference>
<feature type="transmembrane region" description="Helical" evidence="1">
    <location>
        <begin position="221"/>
        <end position="243"/>
    </location>
</feature>
<feature type="transmembrane region" description="Helical" evidence="1">
    <location>
        <begin position="12"/>
        <end position="42"/>
    </location>
</feature>
<dbReference type="Proteomes" id="UP000184432">
    <property type="component" value="Unassembled WGS sequence"/>
</dbReference>
<evidence type="ECO:0000256" key="1">
    <source>
        <dbReference type="SAM" id="Phobius"/>
    </source>
</evidence>
<gene>
    <name evidence="2" type="ORF">SAMN04488508_110114</name>
</gene>
<evidence type="ECO:0000313" key="3">
    <source>
        <dbReference type="Proteomes" id="UP000184432"/>
    </source>
</evidence>
<protein>
    <recommendedName>
        <fullName evidence="4">ABC-2 family transporter protein</fullName>
    </recommendedName>
</protein>
<feature type="transmembrane region" description="Helical" evidence="1">
    <location>
        <begin position="174"/>
        <end position="201"/>
    </location>
</feature>